<name>A0AAW9S1H3_9HYPH</name>
<dbReference type="EMBL" id="JAZHOF010000007">
    <property type="protein sequence ID" value="MEJ8573471.1"/>
    <property type="molecule type" value="Genomic_DNA"/>
</dbReference>
<feature type="transmembrane region" description="Helical" evidence="2">
    <location>
        <begin position="37"/>
        <end position="58"/>
    </location>
</feature>
<dbReference type="AlphaFoldDB" id="A0AAW9S1H3"/>
<proteinExistence type="predicted"/>
<evidence type="ECO:0000313" key="3">
    <source>
        <dbReference type="EMBL" id="MEJ8573471.1"/>
    </source>
</evidence>
<protein>
    <submittedName>
        <fullName evidence="3">Uncharacterized protein</fullName>
    </submittedName>
</protein>
<evidence type="ECO:0000256" key="1">
    <source>
        <dbReference type="SAM" id="MobiDB-lite"/>
    </source>
</evidence>
<dbReference type="RefSeq" id="WP_340331161.1">
    <property type="nucleotide sequence ID" value="NZ_JAZHOF010000007.1"/>
</dbReference>
<keyword evidence="2" id="KW-0812">Transmembrane</keyword>
<reference evidence="3 4" key="1">
    <citation type="submission" date="2024-02" db="EMBL/GenBank/DDBJ databases">
        <title>Genome analysis and characterization of Microbaculum marinisediminis sp. nov., isolated from marine sediment.</title>
        <authorList>
            <person name="Du Z.-J."/>
            <person name="Ye Y.-Q."/>
            <person name="Zhang Z.-R."/>
            <person name="Yuan S.-M."/>
            <person name="Zhang X.-Y."/>
        </authorList>
    </citation>
    <scope>NUCLEOTIDE SEQUENCE [LARGE SCALE GENOMIC DNA]</scope>
    <source>
        <strain evidence="3 4">SDUM1044001</strain>
    </source>
</reference>
<evidence type="ECO:0000256" key="2">
    <source>
        <dbReference type="SAM" id="Phobius"/>
    </source>
</evidence>
<dbReference type="Proteomes" id="UP001378188">
    <property type="component" value="Unassembled WGS sequence"/>
</dbReference>
<accession>A0AAW9S1H3</accession>
<organism evidence="3 4">
    <name type="scientific">Microbaculum marinum</name>
    <dbReference type="NCBI Taxonomy" id="1764581"/>
    <lineage>
        <taxon>Bacteria</taxon>
        <taxon>Pseudomonadati</taxon>
        <taxon>Pseudomonadota</taxon>
        <taxon>Alphaproteobacteria</taxon>
        <taxon>Hyphomicrobiales</taxon>
        <taxon>Tepidamorphaceae</taxon>
        <taxon>Microbaculum</taxon>
    </lineage>
</organism>
<keyword evidence="4" id="KW-1185">Reference proteome</keyword>
<keyword evidence="2" id="KW-0472">Membrane</keyword>
<sequence length="75" mass="7884">MAKPAPVATGNRLQKLDHHGSEISPQNSPEVSPVQPAWLPIGAIVSVAPDGLIVGLYADVRAARRATLIQGARHD</sequence>
<keyword evidence="2" id="KW-1133">Transmembrane helix</keyword>
<gene>
    <name evidence="3" type="ORF">V3328_18420</name>
</gene>
<comment type="caution">
    <text evidence="3">The sequence shown here is derived from an EMBL/GenBank/DDBJ whole genome shotgun (WGS) entry which is preliminary data.</text>
</comment>
<evidence type="ECO:0000313" key="4">
    <source>
        <dbReference type="Proteomes" id="UP001378188"/>
    </source>
</evidence>
<feature type="region of interest" description="Disordered" evidence="1">
    <location>
        <begin position="1"/>
        <end position="33"/>
    </location>
</feature>